<organism evidence="5">
    <name type="scientific">Dunaliella tertiolecta</name>
    <name type="common">Green alga</name>
    <dbReference type="NCBI Taxonomy" id="3047"/>
    <lineage>
        <taxon>Eukaryota</taxon>
        <taxon>Viridiplantae</taxon>
        <taxon>Chlorophyta</taxon>
        <taxon>core chlorophytes</taxon>
        <taxon>Chlorophyceae</taxon>
        <taxon>CS clade</taxon>
        <taxon>Chlamydomonadales</taxon>
        <taxon>Dunaliellaceae</taxon>
        <taxon>Dunaliella</taxon>
    </lineage>
</organism>
<dbReference type="EMBL" id="HBIP01012739">
    <property type="protein sequence ID" value="CAE0492179.1"/>
    <property type="molecule type" value="Transcribed_RNA"/>
</dbReference>
<evidence type="ECO:0000313" key="3">
    <source>
        <dbReference type="EMBL" id="CAE0492175.1"/>
    </source>
</evidence>
<evidence type="ECO:0000256" key="2">
    <source>
        <dbReference type="SAM" id="MobiDB-lite"/>
    </source>
</evidence>
<evidence type="ECO:0000256" key="1">
    <source>
        <dbReference type="SAM" id="Coils"/>
    </source>
</evidence>
<dbReference type="EMBL" id="HBIP01012736">
    <property type="protein sequence ID" value="CAE0492176.1"/>
    <property type="molecule type" value="Transcribed_RNA"/>
</dbReference>
<keyword evidence="1" id="KW-0175">Coiled coil</keyword>
<protein>
    <submittedName>
        <fullName evidence="5">Uncharacterized protein</fullName>
    </submittedName>
</protein>
<feature type="compositionally biased region" description="Polar residues" evidence="2">
    <location>
        <begin position="242"/>
        <end position="263"/>
    </location>
</feature>
<dbReference type="EMBL" id="HBIP01012749">
    <property type="protein sequence ID" value="CAE0492187.1"/>
    <property type="molecule type" value="Transcribed_RNA"/>
</dbReference>
<name>A0A6S8IMV5_DUNTE</name>
<evidence type="ECO:0000313" key="6">
    <source>
        <dbReference type="EMBL" id="CAE0492187.1"/>
    </source>
</evidence>
<proteinExistence type="predicted"/>
<dbReference type="EMBL" id="HBIP01012735">
    <property type="protein sequence ID" value="CAE0492175.1"/>
    <property type="molecule type" value="Transcribed_RNA"/>
</dbReference>
<accession>A0A6S8IMV5</accession>
<gene>
    <name evidence="3" type="ORF">DTER00134_LOCUS7248</name>
    <name evidence="4" type="ORF">DTER00134_LOCUS7249</name>
    <name evidence="5" type="ORF">DTER00134_LOCUS7252</name>
    <name evidence="6" type="ORF">DTER00134_LOCUS7260</name>
</gene>
<evidence type="ECO:0000313" key="5">
    <source>
        <dbReference type="EMBL" id="CAE0492179.1"/>
    </source>
</evidence>
<sequence>MEIEQLVRQLQQKVDELNQVVLQLRQQQQQQQEDGRATRGSVDQLVRDSADTNWAAACSIDREERQKFYSVRLLRSRNAGALPCEATPAGVEAFLQCEVGSVQHVERMRDNALGKQRYIVWFSTAEAATAAYAGFRDSSNAAQALLVQKKTRLQNALVDLAIQLQQLGRGQCGYGEELVVQVRGKAIVVKLGEGELVPYPFRQHLPSGRIPSPGEPFLHLNAGRLGQQLKQLLCKPPPPTQNSSSSASGTCTNIKSVKSITKR</sequence>
<feature type="coiled-coil region" evidence="1">
    <location>
        <begin position="3"/>
        <end position="34"/>
    </location>
</feature>
<reference evidence="5" key="1">
    <citation type="submission" date="2021-01" db="EMBL/GenBank/DDBJ databases">
        <authorList>
            <person name="Corre E."/>
            <person name="Pelletier E."/>
            <person name="Niang G."/>
            <person name="Scheremetjew M."/>
            <person name="Finn R."/>
            <person name="Kale V."/>
            <person name="Holt S."/>
            <person name="Cochrane G."/>
            <person name="Meng A."/>
            <person name="Brown T."/>
            <person name="Cohen L."/>
        </authorList>
    </citation>
    <scope>NUCLEOTIDE SEQUENCE</scope>
    <source>
        <strain evidence="5">CCMP1320</strain>
    </source>
</reference>
<evidence type="ECO:0000313" key="4">
    <source>
        <dbReference type="EMBL" id="CAE0492176.1"/>
    </source>
</evidence>
<feature type="region of interest" description="Disordered" evidence="2">
    <location>
        <begin position="236"/>
        <end position="263"/>
    </location>
</feature>
<dbReference type="AlphaFoldDB" id="A0A6S8IMV5"/>